<evidence type="ECO:0008006" key="5">
    <source>
        <dbReference type="Google" id="ProtNLM"/>
    </source>
</evidence>
<dbReference type="Proteomes" id="UP000230790">
    <property type="component" value="Unassembled WGS sequence"/>
</dbReference>
<keyword evidence="2" id="KW-0812">Transmembrane</keyword>
<keyword evidence="2" id="KW-0472">Membrane</keyword>
<proteinExistence type="predicted"/>
<accession>A0A2M8Q9L4</accession>
<gene>
    <name evidence="3" type="ORF">CUN48_13550</name>
</gene>
<dbReference type="AlphaFoldDB" id="A0A2M8Q9L4"/>
<comment type="caution">
    <text evidence="3">The sequence shown here is derived from an EMBL/GenBank/DDBJ whole genome shotgun (WGS) entry which is preliminary data.</text>
</comment>
<evidence type="ECO:0000313" key="3">
    <source>
        <dbReference type="EMBL" id="PJF46487.1"/>
    </source>
</evidence>
<keyword evidence="2" id="KW-1133">Transmembrane helix</keyword>
<protein>
    <recommendedName>
        <fullName evidence="5">Superinfection immunity protein</fullName>
    </recommendedName>
</protein>
<reference evidence="3 4" key="1">
    <citation type="submission" date="2017-11" db="EMBL/GenBank/DDBJ databases">
        <title>Evolution of Phototrophy in the Chloroflexi Phylum Driven by Horizontal Gene Transfer.</title>
        <authorList>
            <person name="Ward L.M."/>
            <person name="Hemp J."/>
            <person name="Shih P.M."/>
            <person name="Mcglynn S.E."/>
            <person name="Fischer W."/>
        </authorList>
    </citation>
    <scope>NUCLEOTIDE SEQUENCE [LARGE SCALE GENOMIC DNA]</scope>
    <source>
        <strain evidence="3">JP3_7</strain>
    </source>
</reference>
<evidence type="ECO:0000256" key="2">
    <source>
        <dbReference type="SAM" id="Phobius"/>
    </source>
</evidence>
<name>A0A2M8Q9L4_9CHLR</name>
<organism evidence="3 4">
    <name type="scientific">Candidatus Thermofonsia Clade 3 bacterium</name>
    <dbReference type="NCBI Taxonomy" id="2364212"/>
    <lineage>
        <taxon>Bacteria</taxon>
        <taxon>Bacillati</taxon>
        <taxon>Chloroflexota</taxon>
        <taxon>Candidatus Thermofontia</taxon>
        <taxon>Candidatus Thermofonsia Clade 3</taxon>
    </lineage>
</organism>
<feature type="region of interest" description="Disordered" evidence="1">
    <location>
        <begin position="77"/>
        <end position="98"/>
    </location>
</feature>
<dbReference type="EMBL" id="PGTN01000179">
    <property type="protein sequence ID" value="PJF46487.1"/>
    <property type="molecule type" value="Genomic_DNA"/>
</dbReference>
<feature type="transmembrane region" description="Helical" evidence="2">
    <location>
        <begin position="37"/>
        <end position="58"/>
    </location>
</feature>
<evidence type="ECO:0000313" key="4">
    <source>
        <dbReference type="Proteomes" id="UP000230790"/>
    </source>
</evidence>
<sequence length="98" mass="11047">MTEPFLATVLGLYLALTLPPVIIAWRRGKPRSEIRKAFLYSVLLGWTVFGYLAGWIVALEANPVAFRIEIRIDTLGHGDDAEGESHWQAEIERTHARS</sequence>
<feature type="transmembrane region" description="Helical" evidence="2">
    <location>
        <begin position="6"/>
        <end position="25"/>
    </location>
</feature>
<evidence type="ECO:0000256" key="1">
    <source>
        <dbReference type="SAM" id="MobiDB-lite"/>
    </source>
</evidence>